<evidence type="ECO:0000313" key="7">
    <source>
        <dbReference type="EMBL" id="CEO56484.1"/>
    </source>
</evidence>
<organism evidence="7">
    <name type="scientific">Bionectria ochroleuca</name>
    <name type="common">Gliocladium roseum</name>
    <dbReference type="NCBI Taxonomy" id="29856"/>
    <lineage>
        <taxon>Eukaryota</taxon>
        <taxon>Fungi</taxon>
        <taxon>Dikarya</taxon>
        <taxon>Ascomycota</taxon>
        <taxon>Pezizomycotina</taxon>
        <taxon>Sordariomycetes</taxon>
        <taxon>Hypocreomycetidae</taxon>
        <taxon>Hypocreales</taxon>
        <taxon>Bionectriaceae</taxon>
        <taxon>Clonostachys</taxon>
    </lineage>
</organism>
<evidence type="ECO:0000256" key="1">
    <source>
        <dbReference type="ARBA" id="ARBA00004141"/>
    </source>
</evidence>
<feature type="transmembrane region" description="Helical" evidence="6">
    <location>
        <begin position="77"/>
        <end position="97"/>
    </location>
</feature>
<dbReference type="FunFam" id="1.20.1250.20:FF:000566">
    <property type="entry name" value="Uncharacterized protein"/>
    <property type="match status" value="1"/>
</dbReference>
<feature type="transmembrane region" description="Helical" evidence="6">
    <location>
        <begin position="182"/>
        <end position="208"/>
    </location>
</feature>
<dbReference type="InterPro" id="IPR036259">
    <property type="entry name" value="MFS_trans_sf"/>
</dbReference>
<keyword evidence="2" id="KW-0813">Transport</keyword>
<evidence type="ECO:0000256" key="2">
    <source>
        <dbReference type="ARBA" id="ARBA00022448"/>
    </source>
</evidence>
<evidence type="ECO:0000256" key="3">
    <source>
        <dbReference type="ARBA" id="ARBA00022692"/>
    </source>
</evidence>
<reference evidence="7" key="1">
    <citation type="submission" date="2015-01" db="EMBL/GenBank/DDBJ databases">
        <authorList>
            <person name="Durling Mikael"/>
        </authorList>
    </citation>
    <scope>NUCLEOTIDE SEQUENCE</scope>
</reference>
<feature type="transmembrane region" description="Helical" evidence="6">
    <location>
        <begin position="310"/>
        <end position="328"/>
    </location>
</feature>
<evidence type="ECO:0008006" key="8">
    <source>
        <dbReference type="Google" id="ProtNLM"/>
    </source>
</evidence>
<feature type="transmembrane region" description="Helical" evidence="6">
    <location>
        <begin position="282"/>
        <end position="303"/>
    </location>
</feature>
<dbReference type="InterPro" id="IPR011701">
    <property type="entry name" value="MFS"/>
</dbReference>
<proteinExistence type="predicted"/>
<dbReference type="PANTHER" id="PTHR43791:SF18">
    <property type="entry name" value="NICOTINIC ACID TRANSPORTER TNA1, PUTATIVE (AFU_ORTHOLOGUE AFUA_3G03820)-RELATED"/>
    <property type="match status" value="1"/>
</dbReference>
<evidence type="ECO:0000256" key="5">
    <source>
        <dbReference type="ARBA" id="ARBA00023136"/>
    </source>
</evidence>
<accession>A0A0B7KH65</accession>
<dbReference type="GO" id="GO:0016020">
    <property type="term" value="C:membrane"/>
    <property type="evidence" value="ECO:0007669"/>
    <property type="project" value="UniProtKB-SubCell"/>
</dbReference>
<feature type="transmembrane region" description="Helical" evidence="6">
    <location>
        <begin position="40"/>
        <end position="57"/>
    </location>
</feature>
<feature type="transmembrane region" description="Helical" evidence="6">
    <location>
        <begin position="220"/>
        <end position="243"/>
    </location>
</feature>
<sequence length="465" mass="52025">MLEKEKIESIEDQLETAASDENNELIQYDEKETKAILRKVDWRLIPMLTLLYVLSFIDRSNIGNAKVAGMNTDLGLTGSQYNIALTVFFFPYALLEIPSNMVLKVVRPSIWIGAMMLAWGTVMTLMGIVKDFHGLTGARAAVSQLRQPFEERSRTDMTPQAWGRRSWLLPGQYLPSDHLPGLLYLMTAINPVVGAASMSGALSGLLAFGQQMDGIANLSGWRWIFIIEGIATVVVGTTCFFLLPDSSETATFLKPEERKFLCQRLRHDAGTKSGKVDLQDKFHWPTIVAAFTDWKIWLAVIIYWGNTISIYGFTYTAPSVILGLGYSAANAQLLTIPIYALGVIGTPLIAFYADKHQTRWPFIVGPYCISAIGFLGLLSIPHPRLPGLTYAFLFTLVKPNYWLGFWFGLGISVAAVIATVVLKFEYQRLNRRKETEGTEEEVRAKYGDEELTQMGDKSPLFKYIV</sequence>
<feature type="transmembrane region" description="Helical" evidence="6">
    <location>
        <begin position="360"/>
        <end position="381"/>
    </location>
</feature>
<evidence type="ECO:0000256" key="6">
    <source>
        <dbReference type="SAM" id="Phobius"/>
    </source>
</evidence>
<feature type="transmembrane region" description="Helical" evidence="6">
    <location>
        <begin position="334"/>
        <end position="353"/>
    </location>
</feature>
<dbReference type="PANTHER" id="PTHR43791">
    <property type="entry name" value="PERMEASE-RELATED"/>
    <property type="match status" value="1"/>
</dbReference>
<dbReference type="SUPFAM" id="SSF103473">
    <property type="entry name" value="MFS general substrate transporter"/>
    <property type="match status" value="2"/>
</dbReference>
<feature type="transmembrane region" description="Helical" evidence="6">
    <location>
        <begin position="401"/>
        <end position="422"/>
    </location>
</feature>
<dbReference type="GO" id="GO:0022857">
    <property type="term" value="F:transmembrane transporter activity"/>
    <property type="evidence" value="ECO:0007669"/>
    <property type="project" value="InterPro"/>
</dbReference>
<feature type="transmembrane region" description="Helical" evidence="6">
    <location>
        <begin position="109"/>
        <end position="129"/>
    </location>
</feature>
<dbReference type="AlphaFoldDB" id="A0A0B7KH65"/>
<protein>
    <recommendedName>
        <fullName evidence="8">Major facilitator superfamily (MFS) profile domain-containing protein</fullName>
    </recommendedName>
</protein>
<name>A0A0B7KH65_BIOOC</name>
<dbReference type="Pfam" id="PF07690">
    <property type="entry name" value="MFS_1"/>
    <property type="match status" value="1"/>
</dbReference>
<keyword evidence="3 6" id="KW-0812">Transmembrane</keyword>
<comment type="subcellular location">
    <subcellularLocation>
        <location evidence="1">Membrane</location>
        <topology evidence="1">Multi-pass membrane protein</topology>
    </subcellularLocation>
</comment>
<evidence type="ECO:0000256" key="4">
    <source>
        <dbReference type="ARBA" id="ARBA00022989"/>
    </source>
</evidence>
<keyword evidence="4 6" id="KW-1133">Transmembrane helix</keyword>
<gene>
    <name evidence="7" type="ORF">BN869_000012542_1</name>
</gene>
<keyword evidence="5 6" id="KW-0472">Membrane</keyword>
<dbReference type="Gene3D" id="1.20.1250.20">
    <property type="entry name" value="MFS general substrate transporter like domains"/>
    <property type="match status" value="2"/>
</dbReference>
<dbReference type="EMBL" id="CDPU01000067">
    <property type="protein sequence ID" value="CEO56484.1"/>
    <property type="molecule type" value="Genomic_DNA"/>
</dbReference>